<name>A0A448ZZB1_METSV</name>
<gene>
    <name evidence="1" type="ORF">NCTC10113_01473</name>
</gene>
<evidence type="ECO:0000313" key="1">
    <source>
        <dbReference type="EMBL" id="VEU56563.1"/>
    </source>
</evidence>
<geneLocation type="plasmid" evidence="1">
    <name>2</name>
</geneLocation>
<keyword evidence="1" id="KW-0614">Plasmid</keyword>
<organism evidence="1">
    <name type="scientific">Metamycoplasma salivarium</name>
    <name type="common">Mycoplasma salivarium</name>
    <dbReference type="NCBI Taxonomy" id="2124"/>
    <lineage>
        <taxon>Bacteria</taxon>
        <taxon>Bacillati</taxon>
        <taxon>Mycoplasmatota</taxon>
        <taxon>Mycoplasmoidales</taxon>
        <taxon>Metamycoplasmataceae</taxon>
        <taxon>Metamycoplasma</taxon>
    </lineage>
</organism>
<dbReference type="EMBL" id="LR214939">
    <property type="protein sequence ID" value="VEU56563.1"/>
    <property type="molecule type" value="Genomic_DNA"/>
</dbReference>
<protein>
    <submittedName>
        <fullName evidence="1">Uncharacterized protein</fullName>
    </submittedName>
</protein>
<reference evidence="1" key="1">
    <citation type="submission" date="2019-01" db="EMBL/GenBank/DDBJ databases">
        <authorList>
            <consortium name="Pathogen Informatics"/>
        </authorList>
    </citation>
    <scope>NUCLEOTIDE SEQUENCE [LARGE SCALE GENOMIC DNA]</scope>
    <source>
        <strain evidence="1">NCTC10113</strain>
    </source>
</reference>
<accession>A0A448ZZB1</accession>
<proteinExistence type="predicted"/>
<dbReference type="AlphaFoldDB" id="A0A448ZZB1"/>
<sequence length="56" mass="6965">MINALLKKHFFYSLEYSWEFNRSKGELTLKLQWKTLNGTFDWNRYFTFKITGFKIY</sequence>